<dbReference type="InterPro" id="IPR030394">
    <property type="entry name" value="G_HFLX_dom"/>
</dbReference>
<dbReference type="RefSeq" id="WP_157194424.1">
    <property type="nucleotide sequence ID" value="NZ_CP046621.1"/>
</dbReference>
<dbReference type="InterPro" id="IPR032305">
    <property type="entry name" value="GTP-bd_M"/>
</dbReference>
<dbReference type="PROSITE" id="PS51705">
    <property type="entry name" value="G_HFLX"/>
    <property type="match status" value="1"/>
</dbReference>
<feature type="domain" description="Hflx-type G" evidence="10">
    <location>
        <begin position="199"/>
        <end position="366"/>
    </location>
</feature>
<dbReference type="SUPFAM" id="SSF54980">
    <property type="entry name" value="EF-G C-terminal domain-like"/>
    <property type="match status" value="1"/>
</dbReference>
<dbReference type="Proteomes" id="UP000426235">
    <property type="component" value="Chromosome"/>
</dbReference>
<dbReference type="Gene3D" id="3.40.50.300">
    <property type="entry name" value="P-loop containing nucleotide triphosphate hydrolases"/>
    <property type="match status" value="1"/>
</dbReference>
<dbReference type="GO" id="GO:0046872">
    <property type="term" value="F:metal ion binding"/>
    <property type="evidence" value="ECO:0007669"/>
    <property type="project" value="UniProtKB-KW"/>
</dbReference>
<dbReference type="PIRSF" id="PIRSF006809">
    <property type="entry name" value="GTP-binding_hflX_prd"/>
    <property type="match status" value="1"/>
</dbReference>
<evidence type="ECO:0000256" key="4">
    <source>
        <dbReference type="ARBA" id="ARBA00022842"/>
    </source>
</evidence>
<dbReference type="InterPro" id="IPR027417">
    <property type="entry name" value="P-loop_NTPase"/>
</dbReference>
<dbReference type="InterPro" id="IPR016496">
    <property type="entry name" value="GTPase_HflX"/>
</dbReference>
<evidence type="ECO:0000256" key="3">
    <source>
        <dbReference type="ARBA" id="ARBA00022741"/>
    </source>
</evidence>
<dbReference type="CDD" id="cd01878">
    <property type="entry name" value="HflX"/>
    <property type="match status" value="1"/>
</dbReference>
<sequence>MFFERHGGGERAVLVHLEGQNPEAREDPQEFRELALSAGADIVAFANVARHQPSAKYLIGSGKVEELRDLVSAEQVDLVIFNHTLTPSQERNLERVFECRVLDRTGLILDIFAQRARTHEGKLQVELAQLEYMSTRLVRGWTHLERQKGGIGLRGPGETQLETDRRLLRVRLRQIKARLEKVRSQREQARRGRKRADIPSVSLVGYTNAGKSTLFNALTQSEVYAADQLFATLDPTLRRLELDDVGPIVLADTVGFIRHLPHKLVEAFRATLEESSNSDLLLHVIDAHEPDRMEQIEQVMAVLGEIGAEGLPILEVYNKLDLLEGVEPQIQRDAGGKPQRVWVSARDGRGLELVGQAVAELLGDDLFIGTLRLEQRFARLRAQFFALGAVQGEEHDDEGSSLLAIRVSRVEFNRLVTREGLKPAEFIEQHTLQ</sequence>
<dbReference type="GO" id="GO:0005525">
    <property type="term" value="F:GTP binding"/>
    <property type="evidence" value="ECO:0007669"/>
    <property type="project" value="UniProtKB-UniRule"/>
</dbReference>
<feature type="binding site" evidence="7">
    <location>
        <begin position="252"/>
        <end position="255"/>
    </location>
    <ligand>
        <name>GTP</name>
        <dbReference type="ChEBI" id="CHEBI:37565"/>
    </ligand>
</feature>
<dbReference type="HAMAP" id="MF_00900">
    <property type="entry name" value="GTPase_HflX"/>
    <property type="match status" value="1"/>
</dbReference>
<evidence type="ECO:0000256" key="2">
    <source>
        <dbReference type="ARBA" id="ARBA00022723"/>
    </source>
</evidence>
<evidence type="ECO:0000256" key="5">
    <source>
        <dbReference type="ARBA" id="ARBA00023134"/>
    </source>
</evidence>
<dbReference type="SUPFAM" id="SSF52540">
    <property type="entry name" value="P-loop containing nucleoside triphosphate hydrolases"/>
    <property type="match status" value="1"/>
</dbReference>
<dbReference type="GO" id="GO:0097216">
    <property type="term" value="F:guanosine tetraphosphate binding"/>
    <property type="evidence" value="ECO:0007669"/>
    <property type="project" value="UniProtKB-ARBA"/>
</dbReference>
<protein>
    <recommendedName>
        <fullName evidence="6">GTPase HflX</fullName>
    </recommendedName>
    <alternativeName>
        <fullName evidence="6">GTP-binding protein HflX</fullName>
    </alternativeName>
</protein>
<dbReference type="Pfam" id="PF01926">
    <property type="entry name" value="MMR_HSR1"/>
    <property type="match status" value="1"/>
</dbReference>
<comment type="cofactor">
    <cofactor evidence="8">
        <name>Mg(2+)</name>
        <dbReference type="ChEBI" id="CHEBI:18420"/>
    </cofactor>
</comment>
<comment type="similarity">
    <text evidence="6">Belongs to the TRAFAC class OBG-HflX-like GTPase superfamily. HflX GTPase family.</text>
</comment>
<keyword evidence="4 8" id="KW-0460">Magnesium</keyword>
<organism evidence="11 12">
    <name type="scientific">Pseudomonas alkylphenolica</name>
    <dbReference type="NCBI Taxonomy" id="237609"/>
    <lineage>
        <taxon>Bacteria</taxon>
        <taxon>Pseudomonadati</taxon>
        <taxon>Pseudomonadota</taxon>
        <taxon>Gammaproteobacteria</taxon>
        <taxon>Pseudomonadales</taxon>
        <taxon>Pseudomonadaceae</taxon>
        <taxon>Pseudomonas</taxon>
    </lineage>
</organism>
<feature type="coiled-coil region" evidence="9">
    <location>
        <begin position="165"/>
        <end position="192"/>
    </location>
</feature>
<dbReference type="EMBL" id="CP046621">
    <property type="protein sequence ID" value="QGW79564.1"/>
    <property type="molecule type" value="Genomic_DNA"/>
</dbReference>
<dbReference type="InterPro" id="IPR025121">
    <property type="entry name" value="GTPase_HflX_N"/>
</dbReference>
<keyword evidence="9" id="KW-0175">Coiled coil</keyword>
<reference evidence="11" key="1">
    <citation type="submission" date="2019-12" db="EMBL/GenBank/DDBJ databases">
        <title>Hybrid Genome Assemblies of two High G+C Isolates from Undergraduate Microbiology Courses.</title>
        <authorList>
            <person name="Ne Ville C.J."/>
            <person name="Enright D."/>
            <person name="Hernandez I."/>
            <person name="Dodsworth J."/>
            <person name="Orwin P.M."/>
        </authorList>
    </citation>
    <scope>NUCLEOTIDE SEQUENCE [LARGE SCALE GENOMIC DNA]</scope>
    <source>
        <strain evidence="11">Neo</strain>
    </source>
</reference>
<keyword evidence="5 6" id="KW-0342">GTP-binding</keyword>
<feature type="binding site" evidence="8">
    <location>
        <position position="232"/>
    </location>
    <ligand>
        <name>Mg(2+)</name>
        <dbReference type="ChEBI" id="CHEBI:18420"/>
    </ligand>
</feature>
<dbReference type="GO" id="GO:0043022">
    <property type="term" value="F:ribosome binding"/>
    <property type="evidence" value="ECO:0007669"/>
    <property type="project" value="TreeGrafter"/>
</dbReference>
<dbReference type="Pfam" id="PF16360">
    <property type="entry name" value="GTP-bdg_M"/>
    <property type="match status" value="1"/>
</dbReference>
<gene>
    <name evidence="6 11" type="primary">hflX</name>
    <name evidence="11" type="ORF">GPJ81_23645</name>
</gene>
<keyword evidence="2 8" id="KW-0479">Metal-binding</keyword>
<proteinExistence type="inferred from homology"/>
<evidence type="ECO:0000256" key="1">
    <source>
        <dbReference type="ARBA" id="ARBA00022490"/>
    </source>
</evidence>
<feature type="binding site" evidence="7">
    <location>
        <begin position="344"/>
        <end position="346"/>
    </location>
    <ligand>
        <name>GTP</name>
        <dbReference type="ChEBI" id="CHEBI:37565"/>
    </ligand>
</feature>
<dbReference type="AlphaFoldDB" id="A0A6I6HBQ6"/>
<dbReference type="FunFam" id="3.40.50.300:FF:000173">
    <property type="entry name" value="GTPase HflX"/>
    <property type="match status" value="1"/>
</dbReference>
<evidence type="ECO:0000259" key="10">
    <source>
        <dbReference type="PROSITE" id="PS51705"/>
    </source>
</evidence>
<dbReference type="PANTHER" id="PTHR10229">
    <property type="entry name" value="GTP-BINDING PROTEIN HFLX"/>
    <property type="match status" value="1"/>
</dbReference>
<comment type="subunit">
    <text evidence="6">Monomer. Associates with the 50S ribosomal subunit.</text>
</comment>
<evidence type="ECO:0000256" key="6">
    <source>
        <dbReference type="HAMAP-Rule" id="MF_00900"/>
    </source>
</evidence>
<dbReference type="Gene3D" id="3.40.50.11060">
    <property type="entry name" value="GTPase HflX, N-terminal domain"/>
    <property type="match status" value="1"/>
</dbReference>
<evidence type="ECO:0000313" key="12">
    <source>
        <dbReference type="Proteomes" id="UP000426235"/>
    </source>
</evidence>
<dbReference type="GO" id="GO:0003924">
    <property type="term" value="F:GTPase activity"/>
    <property type="evidence" value="ECO:0007669"/>
    <property type="project" value="UniProtKB-UniRule"/>
</dbReference>
<dbReference type="GO" id="GO:0005737">
    <property type="term" value="C:cytoplasm"/>
    <property type="evidence" value="ECO:0007669"/>
    <property type="project" value="UniProtKB-SubCell"/>
</dbReference>
<evidence type="ECO:0000256" key="8">
    <source>
        <dbReference type="PIRSR" id="PIRSR006809-2"/>
    </source>
</evidence>
<dbReference type="Gene3D" id="6.10.250.2860">
    <property type="match status" value="1"/>
</dbReference>
<dbReference type="FunFam" id="3.40.50.11060:FF:000001">
    <property type="entry name" value="GTPase HflX"/>
    <property type="match status" value="1"/>
</dbReference>
<evidence type="ECO:0000256" key="7">
    <source>
        <dbReference type="PIRSR" id="PIRSR006809-1"/>
    </source>
</evidence>
<comment type="function">
    <text evidence="6">GTPase that associates with the 50S ribosomal subunit and may have a role during protein synthesis or ribosome biogenesis.</text>
</comment>
<feature type="binding site" evidence="7">
    <location>
        <begin position="230"/>
        <end position="234"/>
    </location>
    <ligand>
        <name>GTP</name>
        <dbReference type="ChEBI" id="CHEBI:37565"/>
    </ligand>
</feature>
<dbReference type="PANTHER" id="PTHR10229:SF0">
    <property type="entry name" value="GTP-BINDING PROTEIN 6-RELATED"/>
    <property type="match status" value="1"/>
</dbReference>
<keyword evidence="12" id="KW-1185">Reference proteome</keyword>
<dbReference type="PRINTS" id="PR00326">
    <property type="entry name" value="GTP1OBG"/>
</dbReference>
<dbReference type="Pfam" id="PF13167">
    <property type="entry name" value="GTP-bdg_N"/>
    <property type="match status" value="1"/>
</dbReference>
<dbReference type="NCBIfam" id="NF008280">
    <property type="entry name" value="PRK11058.1"/>
    <property type="match status" value="1"/>
</dbReference>
<dbReference type="InterPro" id="IPR042108">
    <property type="entry name" value="GTPase_HflX_N_sf"/>
</dbReference>
<feature type="binding site" evidence="7">
    <location>
        <begin position="205"/>
        <end position="212"/>
    </location>
    <ligand>
        <name>GTP</name>
        <dbReference type="ChEBI" id="CHEBI:37565"/>
    </ligand>
</feature>
<accession>A0A6I6HBQ6</accession>
<feature type="binding site" evidence="8">
    <location>
        <position position="212"/>
    </location>
    <ligand>
        <name>Mg(2+)</name>
        <dbReference type="ChEBI" id="CHEBI:18420"/>
    </ligand>
</feature>
<evidence type="ECO:0000256" key="9">
    <source>
        <dbReference type="SAM" id="Coils"/>
    </source>
</evidence>
<evidence type="ECO:0000313" key="11">
    <source>
        <dbReference type="EMBL" id="QGW79564.1"/>
    </source>
</evidence>
<dbReference type="NCBIfam" id="TIGR03156">
    <property type="entry name" value="GTP_HflX"/>
    <property type="match status" value="1"/>
</dbReference>
<feature type="binding site" evidence="7">
    <location>
        <begin position="318"/>
        <end position="321"/>
    </location>
    <ligand>
        <name>GTP</name>
        <dbReference type="ChEBI" id="CHEBI:37565"/>
    </ligand>
</feature>
<name>A0A6I6HBQ6_9PSED</name>
<dbReference type="InterPro" id="IPR006073">
    <property type="entry name" value="GTP-bd"/>
</dbReference>
<comment type="subcellular location">
    <subcellularLocation>
        <location evidence="6">Cytoplasm</location>
    </subcellularLocation>
    <text evidence="6">May associate with membranes.</text>
</comment>
<keyword evidence="3 6" id="KW-0547">Nucleotide-binding</keyword>
<dbReference type="InterPro" id="IPR035647">
    <property type="entry name" value="EFG_III/V"/>
</dbReference>
<keyword evidence="1 6" id="KW-0963">Cytoplasm</keyword>